<sequence>MKKKLKIAQVSPLWYSVPPKGYGGTELVVSRLTEELVKRGHKLTLFASANSKTKAKLISVVKKNLHSLRIPWLASGYNVLNLVEAFSQEKEFDIIHTHIDKFDLIFRHQSKVPTVATLHNPIWLINKKREDWHNYQAVLKTYNHFPKLPYIAISDAYQKKCPAKINFAKTI</sequence>
<proteinExistence type="predicted"/>
<feature type="non-terminal residue" evidence="2">
    <location>
        <position position="171"/>
    </location>
</feature>
<dbReference type="Pfam" id="PF13439">
    <property type="entry name" value="Glyco_transf_4"/>
    <property type="match status" value="1"/>
</dbReference>
<gene>
    <name evidence="2" type="ORF">S06H3_41580</name>
</gene>
<protein>
    <recommendedName>
        <fullName evidence="1">Glycosyltransferase subfamily 4-like N-terminal domain-containing protein</fullName>
    </recommendedName>
</protein>
<dbReference type="InterPro" id="IPR028098">
    <property type="entry name" value="Glyco_trans_4-like_N"/>
</dbReference>
<feature type="domain" description="Glycosyltransferase subfamily 4-like N-terminal" evidence="1">
    <location>
        <begin position="22"/>
        <end position="135"/>
    </location>
</feature>
<dbReference type="SUPFAM" id="SSF53756">
    <property type="entry name" value="UDP-Glycosyltransferase/glycogen phosphorylase"/>
    <property type="match status" value="1"/>
</dbReference>
<dbReference type="Gene3D" id="3.40.50.2000">
    <property type="entry name" value="Glycogen Phosphorylase B"/>
    <property type="match status" value="1"/>
</dbReference>
<dbReference type="AlphaFoldDB" id="X1PTI6"/>
<comment type="caution">
    <text evidence="2">The sequence shown here is derived from an EMBL/GenBank/DDBJ whole genome shotgun (WGS) entry which is preliminary data.</text>
</comment>
<evidence type="ECO:0000259" key="1">
    <source>
        <dbReference type="Pfam" id="PF13439"/>
    </source>
</evidence>
<name>X1PTI6_9ZZZZ</name>
<evidence type="ECO:0000313" key="2">
    <source>
        <dbReference type="EMBL" id="GAI45836.1"/>
    </source>
</evidence>
<accession>X1PTI6</accession>
<dbReference type="EMBL" id="BARV01025642">
    <property type="protein sequence ID" value="GAI45836.1"/>
    <property type="molecule type" value="Genomic_DNA"/>
</dbReference>
<organism evidence="2">
    <name type="scientific">marine sediment metagenome</name>
    <dbReference type="NCBI Taxonomy" id="412755"/>
    <lineage>
        <taxon>unclassified sequences</taxon>
        <taxon>metagenomes</taxon>
        <taxon>ecological metagenomes</taxon>
    </lineage>
</organism>
<reference evidence="2" key="1">
    <citation type="journal article" date="2014" name="Front. Microbiol.">
        <title>High frequency of phylogenetically diverse reductive dehalogenase-homologous genes in deep subseafloor sedimentary metagenomes.</title>
        <authorList>
            <person name="Kawai M."/>
            <person name="Futagami T."/>
            <person name="Toyoda A."/>
            <person name="Takaki Y."/>
            <person name="Nishi S."/>
            <person name="Hori S."/>
            <person name="Arai W."/>
            <person name="Tsubouchi T."/>
            <person name="Morono Y."/>
            <person name="Uchiyama I."/>
            <person name="Ito T."/>
            <person name="Fujiyama A."/>
            <person name="Inagaki F."/>
            <person name="Takami H."/>
        </authorList>
    </citation>
    <scope>NUCLEOTIDE SEQUENCE</scope>
    <source>
        <strain evidence="2">Expedition CK06-06</strain>
    </source>
</reference>